<sequence>MTSRTRAHHTTCPYCNEEVYYEELIGGRCPLCGSTLEEPEEGCMEVDDGIERTDLAWLICHYFLFKKLDELGANPLQIMDVISRFDDGDGGAQKTAFEIEVPFGRLERILPKQCGCCRKVFFRGGKKVFSGDAGGTGYTVSFRCPACSQ</sequence>
<dbReference type="EMBL" id="PGCL01000002">
    <property type="protein sequence ID" value="TAJ44877.1"/>
    <property type="molecule type" value="Genomic_DNA"/>
</dbReference>
<evidence type="ECO:0000313" key="1">
    <source>
        <dbReference type="EMBL" id="TAJ44877.1"/>
    </source>
</evidence>
<dbReference type="AlphaFoldDB" id="A0A483CV76"/>
<comment type="caution">
    <text evidence="1">The sequence shown here is derived from an EMBL/GenBank/DDBJ whole genome shotgun (WGS) entry which is preliminary data.</text>
</comment>
<accession>A0A483CV76</accession>
<evidence type="ECO:0000313" key="2">
    <source>
        <dbReference type="Proteomes" id="UP000292580"/>
    </source>
</evidence>
<organism evidence="1 2">
    <name type="scientific">Methanofollis fontis</name>
    <dbReference type="NCBI Taxonomy" id="2052832"/>
    <lineage>
        <taxon>Archaea</taxon>
        <taxon>Methanobacteriati</taxon>
        <taxon>Methanobacteriota</taxon>
        <taxon>Stenosarchaea group</taxon>
        <taxon>Methanomicrobia</taxon>
        <taxon>Methanomicrobiales</taxon>
        <taxon>Methanomicrobiaceae</taxon>
        <taxon>Methanofollis</taxon>
    </lineage>
</organism>
<dbReference type="OrthoDB" id="104468at2157"/>
<dbReference type="RefSeq" id="WP_130646688.1">
    <property type="nucleotide sequence ID" value="NZ_PGCL01000002.1"/>
</dbReference>
<keyword evidence="2" id="KW-1185">Reference proteome</keyword>
<dbReference type="Proteomes" id="UP000292580">
    <property type="component" value="Unassembled WGS sequence"/>
</dbReference>
<protein>
    <submittedName>
        <fullName evidence="1">Uncharacterized protein</fullName>
    </submittedName>
</protein>
<gene>
    <name evidence="1" type="ORF">CUJ86_06225</name>
</gene>
<name>A0A483CV76_9EURY</name>
<reference evidence="1 2" key="1">
    <citation type="submission" date="2017-11" db="EMBL/GenBank/DDBJ databases">
        <title>Isolation and Characterization of Methanofollis Species from Methane Seep Offshore SW Taiwan.</title>
        <authorList>
            <person name="Teng N.-H."/>
            <person name="Lai M.-C."/>
            <person name="Chen S.-C."/>
        </authorList>
    </citation>
    <scope>NUCLEOTIDE SEQUENCE [LARGE SCALE GENOMIC DNA]</scope>
    <source>
        <strain evidence="1 2">FWC-SCC2</strain>
    </source>
</reference>
<proteinExistence type="predicted"/>